<keyword evidence="1" id="KW-0812">Transmembrane</keyword>
<evidence type="ECO:0000256" key="1">
    <source>
        <dbReference type="SAM" id="Phobius"/>
    </source>
</evidence>
<feature type="transmembrane region" description="Helical" evidence="1">
    <location>
        <begin position="68"/>
        <end position="95"/>
    </location>
</feature>
<feature type="transmembrane region" description="Helical" evidence="1">
    <location>
        <begin position="32"/>
        <end position="56"/>
    </location>
</feature>
<dbReference type="RefSeq" id="WP_303548828.1">
    <property type="nucleotide sequence ID" value="NZ_JAUOPG010000002.1"/>
</dbReference>
<reference evidence="2" key="1">
    <citation type="submission" date="2023-07" db="EMBL/GenBank/DDBJ databases">
        <title>Genome content predicts the carbon catabolic preferences of heterotrophic bacteria.</title>
        <authorList>
            <person name="Gralka M."/>
        </authorList>
    </citation>
    <scope>NUCLEOTIDE SEQUENCE</scope>
    <source>
        <strain evidence="2">I2M16</strain>
    </source>
</reference>
<evidence type="ECO:0000313" key="2">
    <source>
        <dbReference type="EMBL" id="MDO6452800.1"/>
    </source>
</evidence>
<dbReference type="EMBL" id="JAUOPG010000002">
    <property type="protein sequence ID" value="MDO6452800.1"/>
    <property type="molecule type" value="Genomic_DNA"/>
</dbReference>
<comment type="caution">
    <text evidence="2">The sequence shown here is derived from an EMBL/GenBank/DDBJ whole genome shotgun (WGS) entry which is preliminary data.</text>
</comment>
<dbReference type="AlphaFoldDB" id="A0AAW7XF86"/>
<keyword evidence="1" id="KW-1133">Transmembrane helix</keyword>
<name>A0AAW7XF86_9GAMM</name>
<dbReference type="Proteomes" id="UP001169862">
    <property type="component" value="Unassembled WGS sequence"/>
</dbReference>
<gene>
    <name evidence="2" type="ORF">Q4490_04410</name>
</gene>
<evidence type="ECO:0000313" key="3">
    <source>
        <dbReference type="Proteomes" id="UP001169862"/>
    </source>
</evidence>
<organism evidence="2 3">
    <name type="scientific">Neptunomonas phycophila</name>
    <dbReference type="NCBI Taxonomy" id="1572645"/>
    <lineage>
        <taxon>Bacteria</taxon>
        <taxon>Pseudomonadati</taxon>
        <taxon>Pseudomonadota</taxon>
        <taxon>Gammaproteobacteria</taxon>
        <taxon>Oceanospirillales</taxon>
        <taxon>Oceanospirillaceae</taxon>
        <taxon>Neptunomonas</taxon>
    </lineage>
</organism>
<accession>A0AAW7XF86</accession>
<keyword evidence="1" id="KW-0472">Membrane</keyword>
<sequence length="100" mass="10815">MLAVLLSHKRFSVGLIEAILLGIQFKKLQKPIVFFAMLVGLILFSVLGLGIIGALISSIVNTEKEFTLQLVGASFGLLAISFIFFALASACGYFIKRCFG</sequence>
<protein>
    <submittedName>
        <fullName evidence="2">Uncharacterized protein</fullName>
    </submittedName>
</protein>
<proteinExistence type="predicted"/>